<proteinExistence type="predicted"/>
<evidence type="ECO:0000313" key="2">
    <source>
        <dbReference type="Proteomes" id="UP000588586"/>
    </source>
</evidence>
<sequence>MDTDRVLTQRLATQRLSSAPVATAADAVRLLGCVQSQERDHAFWSLGMRSRRRTYTGVQREFDRGAFVRTHILRPTWHFVVPADLRWILELTSPRVLAGMGGRHRQLGLDDPKVLSAGLDLLAKALQGKQFHTRRELGQYFADHGSPITAGEQLGHLIMVAELRALVCSGPMHGVHHTYALVDEVITRTPPLERDAALVELVRRFFTGHGPASVRDFTRWSSLTVADTKHALAFLGDSLEQVEVDGIPHWYDPHAVPRRSSAAPAAYLLPTYDEVTLTYPQVPFPSDHPEHRASDPFWATVVAGTRSIGRWKREVGPTSVTVTIDLAPGTSDADARAADGAAGRLADFLERDLEVVRSDDAGGGR</sequence>
<gene>
    <name evidence="1" type="ORF">HJG52_05265</name>
</gene>
<dbReference type="PANTHER" id="PTHR38479">
    <property type="entry name" value="LMO0824 PROTEIN"/>
    <property type="match status" value="1"/>
</dbReference>
<name>A0A849HFM6_9MICO</name>
<dbReference type="EMBL" id="JABEPQ010000001">
    <property type="protein sequence ID" value="NNM45414.1"/>
    <property type="molecule type" value="Genomic_DNA"/>
</dbReference>
<dbReference type="AlphaFoldDB" id="A0A849HFM6"/>
<comment type="caution">
    <text evidence="1">The sequence shown here is derived from an EMBL/GenBank/DDBJ whole genome shotgun (WGS) entry which is preliminary data.</text>
</comment>
<accession>A0A849HFM6</accession>
<dbReference type="InterPro" id="IPR009351">
    <property type="entry name" value="AlkZ-like"/>
</dbReference>
<evidence type="ECO:0000313" key="1">
    <source>
        <dbReference type="EMBL" id="NNM45414.1"/>
    </source>
</evidence>
<dbReference type="GO" id="GO:0003677">
    <property type="term" value="F:DNA binding"/>
    <property type="evidence" value="ECO:0007669"/>
    <property type="project" value="UniProtKB-KW"/>
</dbReference>
<protein>
    <submittedName>
        <fullName evidence="1">Winged helix DNA-binding domain-containing protein</fullName>
    </submittedName>
</protein>
<dbReference type="PANTHER" id="PTHR38479:SF2">
    <property type="entry name" value="WINGED HELIX DNA-BINDING DOMAIN-CONTAINING PROTEIN"/>
    <property type="match status" value="1"/>
</dbReference>
<dbReference type="RefSeq" id="WP_171242437.1">
    <property type="nucleotide sequence ID" value="NZ_JABEPQ010000001.1"/>
</dbReference>
<keyword evidence="1" id="KW-0238">DNA-binding</keyword>
<keyword evidence="2" id="KW-1185">Reference proteome</keyword>
<dbReference type="Proteomes" id="UP000588586">
    <property type="component" value="Unassembled WGS sequence"/>
</dbReference>
<dbReference type="Pfam" id="PF06224">
    <property type="entry name" value="AlkZ-like"/>
    <property type="match status" value="1"/>
</dbReference>
<reference evidence="1 2" key="1">
    <citation type="submission" date="2020-04" db="EMBL/GenBank/DDBJ databases">
        <title>Knoellia sp. isolate from air conditioner.</title>
        <authorList>
            <person name="Chea S."/>
            <person name="Kim D.-U."/>
        </authorList>
    </citation>
    <scope>NUCLEOTIDE SEQUENCE [LARGE SCALE GENOMIC DNA]</scope>
    <source>
        <strain evidence="1 2">DB2414S</strain>
    </source>
</reference>
<organism evidence="1 2">
    <name type="scientific">Knoellia koreensis</name>
    <dbReference type="NCBI Taxonomy" id="2730921"/>
    <lineage>
        <taxon>Bacteria</taxon>
        <taxon>Bacillati</taxon>
        <taxon>Actinomycetota</taxon>
        <taxon>Actinomycetes</taxon>
        <taxon>Micrococcales</taxon>
        <taxon>Intrasporangiaceae</taxon>
        <taxon>Knoellia</taxon>
    </lineage>
</organism>